<dbReference type="PROSITE" id="PS50835">
    <property type="entry name" value="IG_LIKE"/>
    <property type="match status" value="1"/>
</dbReference>
<accession>A0A8X6TPE2</accession>
<gene>
    <name evidence="2" type="primary">AVEN_182059_1</name>
    <name evidence="2" type="ORF">NPIL_301471</name>
</gene>
<name>A0A8X6TPE2_NEPPI</name>
<dbReference type="InterPro" id="IPR007110">
    <property type="entry name" value="Ig-like_dom"/>
</dbReference>
<organism evidence="2 3">
    <name type="scientific">Nephila pilipes</name>
    <name type="common">Giant wood spider</name>
    <name type="synonym">Nephila maculata</name>
    <dbReference type="NCBI Taxonomy" id="299642"/>
    <lineage>
        <taxon>Eukaryota</taxon>
        <taxon>Metazoa</taxon>
        <taxon>Ecdysozoa</taxon>
        <taxon>Arthropoda</taxon>
        <taxon>Chelicerata</taxon>
        <taxon>Arachnida</taxon>
        <taxon>Araneae</taxon>
        <taxon>Araneomorphae</taxon>
        <taxon>Entelegynae</taxon>
        <taxon>Araneoidea</taxon>
        <taxon>Nephilidae</taxon>
        <taxon>Nephila</taxon>
    </lineage>
</organism>
<dbReference type="AlphaFoldDB" id="A0A8X6TPE2"/>
<sequence length="177" mass="19562">MNFLIFIRSIDGNPIICNCSAKWIQKLANSEKKILGPLWDQVTCVDPENSNTRTPLMNLTIPNCELPKVYVMPEKLIMNESQSADLICSASGDPPITLYWNTSSMVSNHTIGDWSWISSDYENGSSDILSNFNFDTNNSMQVLSIYASHGADNGFVSCIAENDVGQEISEVSLEING</sequence>
<dbReference type="InterPro" id="IPR013783">
    <property type="entry name" value="Ig-like_fold"/>
</dbReference>
<dbReference type="SMART" id="SM00409">
    <property type="entry name" value="IG"/>
    <property type="match status" value="1"/>
</dbReference>
<evidence type="ECO:0000313" key="3">
    <source>
        <dbReference type="Proteomes" id="UP000887013"/>
    </source>
</evidence>
<reference evidence="2" key="1">
    <citation type="submission" date="2020-08" db="EMBL/GenBank/DDBJ databases">
        <title>Multicomponent nature underlies the extraordinary mechanical properties of spider dragline silk.</title>
        <authorList>
            <person name="Kono N."/>
            <person name="Nakamura H."/>
            <person name="Mori M."/>
            <person name="Yoshida Y."/>
            <person name="Ohtoshi R."/>
            <person name="Malay A.D."/>
            <person name="Moran D.A.P."/>
            <person name="Tomita M."/>
            <person name="Numata K."/>
            <person name="Arakawa K."/>
        </authorList>
    </citation>
    <scope>NUCLEOTIDE SEQUENCE</scope>
</reference>
<dbReference type="Gene3D" id="3.80.10.10">
    <property type="entry name" value="Ribonuclease Inhibitor"/>
    <property type="match status" value="1"/>
</dbReference>
<feature type="domain" description="Ig-like" evidence="1">
    <location>
        <begin position="67"/>
        <end position="176"/>
    </location>
</feature>
<dbReference type="InterPro" id="IPR032675">
    <property type="entry name" value="LRR_dom_sf"/>
</dbReference>
<dbReference type="InterPro" id="IPR003599">
    <property type="entry name" value="Ig_sub"/>
</dbReference>
<dbReference type="SUPFAM" id="SSF48726">
    <property type="entry name" value="Immunoglobulin"/>
    <property type="match status" value="1"/>
</dbReference>
<evidence type="ECO:0000313" key="2">
    <source>
        <dbReference type="EMBL" id="GFT32952.1"/>
    </source>
</evidence>
<comment type="caution">
    <text evidence="2">The sequence shown here is derived from an EMBL/GenBank/DDBJ whole genome shotgun (WGS) entry which is preliminary data.</text>
</comment>
<proteinExistence type="predicted"/>
<dbReference type="OrthoDB" id="6431225at2759"/>
<dbReference type="InterPro" id="IPR036179">
    <property type="entry name" value="Ig-like_dom_sf"/>
</dbReference>
<dbReference type="Gene3D" id="2.60.40.10">
    <property type="entry name" value="Immunoglobulins"/>
    <property type="match status" value="1"/>
</dbReference>
<protein>
    <submittedName>
        <fullName evidence="2">Ig-like domain-containing protein</fullName>
    </submittedName>
</protein>
<dbReference type="EMBL" id="BMAW01108226">
    <property type="protein sequence ID" value="GFT32952.1"/>
    <property type="molecule type" value="Genomic_DNA"/>
</dbReference>
<dbReference type="Pfam" id="PF07679">
    <property type="entry name" value="I-set"/>
    <property type="match status" value="1"/>
</dbReference>
<keyword evidence="3" id="KW-1185">Reference proteome</keyword>
<dbReference type="Proteomes" id="UP000887013">
    <property type="component" value="Unassembled WGS sequence"/>
</dbReference>
<dbReference type="InterPro" id="IPR013098">
    <property type="entry name" value="Ig_I-set"/>
</dbReference>
<evidence type="ECO:0000259" key="1">
    <source>
        <dbReference type="PROSITE" id="PS50835"/>
    </source>
</evidence>